<proteinExistence type="predicted"/>
<evidence type="ECO:0000313" key="2">
    <source>
        <dbReference type="Proteomes" id="UP000198932"/>
    </source>
</evidence>
<evidence type="ECO:0000313" key="1">
    <source>
        <dbReference type="EMBL" id="SFR34891.1"/>
    </source>
</evidence>
<dbReference type="AlphaFoldDB" id="A0A1I6FYB0"/>
<dbReference type="STRING" id="35743.SAMN04487937_1371"/>
<dbReference type="RefSeq" id="WP_092920803.1">
    <property type="nucleotide sequence ID" value="NZ_FOYN01000002.1"/>
</dbReference>
<dbReference type="EMBL" id="FOYN01000002">
    <property type="protein sequence ID" value="SFR34891.1"/>
    <property type="molecule type" value="Genomic_DNA"/>
</dbReference>
<reference evidence="2" key="1">
    <citation type="submission" date="2016-10" db="EMBL/GenBank/DDBJ databases">
        <authorList>
            <person name="Varghese N."/>
            <person name="Submissions S."/>
        </authorList>
    </citation>
    <scope>NUCLEOTIDE SEQUENCE [LARGE SCALE GENOMIC DNA]</scope>
    <source>
        <strain evidence="2">RD 26</strain>
    </source>
</reference>
<keyword evidence="2" id="KW-1185">Reference proteome</keyword>
<gene>
    <name evidence="1" type="ORF">SAMN04487937_1371</name>
</gene>
<name>A0A1I6FYB0_HALSD</name>
<sequence>MLVCGTHNGLYRLDGPHGDPVRVAACGRVREVVRSGDARIAATAEGLYRSTDGTEWHRLDGPDGPVSVLAGPETVLVGTGSIDVLRARPAADGDGWRFDPVGDLDAHPHGERWRDRAPGASPSVRTLAVHPENGVLAGLEPGGVYAFDGDFWRRYGRGVHDDVHDLRVLDGGAVVAATGNGLYRTDDGDRWYRLDTDFRDFWANYFREAVVRDGRLYAGANRWGPEAPSGVTLSGPVDGDGFDADPVPAAEPAFVASWAVADGTLVGGTLRVDEDGFAGGEPTPLVVREDGAWRTGATLPAGVTSLAT</sequence>
<dbReference type="SUPFAM" id="SSF110296">
    <property type="entry name" value="Oligoxyloglucan reducing end-specific cellobiohydrolase"/>
    <property type="match status" value="1"/>
</dbReference>
<accession>A0A1I6FYB0</accession>
<protein>
    <submittedName>
        <fullName evidence="1">Uncharacterized protein</fullName>
    </submittedName>
</protein>
<dbReference type="Proteomes" id="UP000198932">
    <property type="component" value="Unassembled WGS sequence"/>
</dbReference>
<organism evidence="1 2">
    <name type="scientific">Halorubrum sodomense</name>
    <dbReference type="NCBI Taxonomy" id="35743"/>
    <lineage>
        <taxon>Archaea</taxon>
        <taxon>Methanobacteriati</taxon>
        <taxon>Methanobacteriota</taxon>
        <taxon>Stenosarchaea group</taxon>
        <taxon>Halobacteria</taxon>
        <taxon>Halobacteriales</taxon>
        <taxon>Haloferacaceae</taxon>
        <taxon>Halorubrum</taxon>
    </lineage>
</organism>
<dbReference type="OrthoDB" id="197823at2157"/>